<proteinExistence type="inferred from homology"/>
<evidence type="ECO:0000256" key="5">
    <source>
        <dbReference type="ARBA" id="ARBA00023136"/>
    </source>
</evidence>
<feature type="domain" description="EamA" evidence="8">
    <location>
        <begin position="147"/>
        <end position="276"/>
    </location>
</feature>
<dbReference type="Proteomes" id="UP001235712">
    <property type="component" value="Unassembled WGS sequence"/>
</dbReference>
<dbReference type="RefSeq" id="WP_307247385.1">
    <property type="nucleotide sequence ID" value="NZ_JAUSQZ010000001.1"/>
</dbReference>
<keyword evidence="3 7" id="KW-0812">Transmembrane</keyword>
<evidence type="ECO:0000256" key="7">
    <source>
        <dbReference type="SAM" id="Phobius"/>
    </source>
</evidence>
<name>A0ABT9P9E8_9ACTN</name>
<dbReference type="InterPro" id="IPR050638">
    <property type="entry name" value="AA-Vitamin_Transporters"/>
</dbReference>
<evidence type="ECO:0000256" key="6">
    <source>
        <dbReference type="SAM" id="MobiDB-lite"/>
    </source>
</evidence>
<comment type="similarity">
    <text evidence="2">Belongs to the EamA transporter family.</text>
</comment>
<evidence type="ECO:0000256" key="3">
    <source>
        <dbReference type="ARBA" id="ARBA00022692"/>
    </source>
</evidence>
<feature type="transmembrane region" description="Helical" evidence="7">
    <location>
        <begin position="34"/>
        <end position="53"/>
    </location>
</feature>
<protein>
    <submittedName>
        <fullName evidence="9">Drug/metabolite transporter (DMT)-like permease</fullName>
    </submittedName>
</protein>
<gene>
    <name evidence="9" type="ORF">J2S57_005062</name>
</gene>
<feature type="transmembrane region" description="Helical" evidence="7">
    <location>
        <begin position="65"/>
        <end position="87"/>
    </location>
</feature>
<feature type="transmembrane region" description="Helical" evidence="7">
    <location>
        <begin position="175"/>
        <end position="198"/>
    </location>
</feature>
<organism evidence="9 10">
    <name type="scientific">Kineosporia succinea</name>
    <dbReference type="NCBI Taxonomy" id="84632"/>
    <lineage>
        <taxon>Bacteria</taxon>
        <taxon>Bacillati</taxon>
        <taxon>Actinomycetota</taxon>
        <taxon>Actinomycetes</taxon>
        <taxon>Kineosporiales</taxon>
        <taxon>Kineosporiaceae</taxon>
        <taxon>Kineosporia</taxon>
    </lineage>
</organism>
<keyword evidence="4 7" id="KW-1133">Transmembrane helix</keyword>
<dbReference type="SUPFAM" id="SSF103481">
    <property type="entry name" value="Multidrug resistance efflux transporter EmrE"/>
    <property type="match status" value="2"/>
</dbReference>
<comment type="caution">
    <text evidence="9">The sequence shown here is derived from an EMBL/GenBank/DDBJ whole genome shotgun (WGS) entry which is preliminary data.</text>
</comment>
<dbReference type="Pfam" id="PF00892">
    <property type="entry name" value="EamA"/>
    <property type="match status" value="2"/>
</dbReference>
<dbReference type="InterPro" id="IPR037185">
    <property type="entry name" value="EmrE-like"/>
</dbReference>
<evidence type="ECO:0000256" key="2">
    <source>
        <dbReference type="ARBA" id="ARBA00007362"/>
    </source>
</evidence>
<dbReference type="EMBL" id="JAUSQZ010000001">
    <property type="protein sequence ID" value="MDP9829313.1"/>
    <property type="molecule type" value="Genomic_DNA"/>
</dbReference>
<dbReference type="PANTHER" id="PTHR32322:SF2">
    <property type="entry name" value="EAMA DOMAIN-CONTAINING PROTEIN"/>
    <property type="match status" value="1"/>
</dbReference>
<feature type="transmembrane region" description="Helical" evidence="7">
    <location>
        <begin position="142"/>
        <end position="163"/>
    </location>
</feature>
<feature type="region of interest" description="Disordered" evidence="6">
    <location>
        <begin position="282"/>
        <end position="304"/>
    </location>
</feature>
<dbReference type="PANTHER" id="PTHR32322">
    <property type="entry name" value="INNER MEMBRANE TRANSPORTER"/>
    <property type="match status" value="1"/>
</dbReference>
<reference evidence="9 10" key="1">
    <citation type="submission" date="2023-07" db="EMBL/GenBank/DDBJ databases">
        <title>Sequencing the genomes of 1000 actinobacteria strains.</title>
        <authorList>
            <person name="Klenk H.-P."/>
        </authorList>
    </citation>
    <scope>NUCLEOTIDE SEQUENCE [LARGE SCALE GENOMIC DNA]</scope>
    <source>
        <strain evidence="9 10">DSM 44388</strain>
    </source>
</reference>
<feature type="transmembrane region" description="Helical" evidence="7">
    <location>
        <begin position="93"/>
        <end position="110"/>
    </location>
</feature>
<evidence type="ECO:0000313" key="10">
    <source>
        <dbReference type="Proteomes" id="UP001235712"/>
    </source>
</evidence>
<evidence type="ECO:0000256" key="4">
    <source>
        <dbReference type="ARBA" id="ARBA00022989"/>
    </source>
</evidence>
<evidence type="ECO:0000259" key="8">
    <source>
        <dbReference type="Pfam" id="PF00892"/>
    </source>
</evidence>
<evidence type="ECO:0000256" key="1">
    <source>
        <dbReference type="ARBA" id="ARBA00004141"/>
    </source>
</evidence>
<feature type="transmembrane region" description="Helical" evidence="7">
    <location>
        <begin position="238"/>
        <end position="255"/>
    </location>
</feature>
<feature type="transmembrane region" description="Helical" evidence="7">
    <location>
        <begin position="204"/>
        <end position="226"/>
    </location>
</feature>
<feature type="domain" description="EamA" evidence="8">
    <location>
        <begin position="10"/>
        <end position="133"/>
    </location>
</feature>
<accession>A0ABT9P9E8</accession>
<keyword evidence="5 7" id="KW-0472">Membrane</keyword>
<keyword evidence="10" id="KW-1185">Reference proteome</keyword>
<feature type="transmembrane region" description="Helical" evidence="7">
    <location>
        <begin position="117"/>
        <end position="136"/>
    </location>
</feature>
<comment type="subcellular location">
    <subcellularLocation>
        <location evidence="1">Membrane</location>
        <topology evidence="1">Multi-pass membrane protein</topology>
    </subcellularLocation>
</comment>
<dbReference type="InterPro" id="IPR000620">
    <property type="entry name" value="EamA_dom"/>
</dbReference>
<evidence type="ECO:0000313" key="9">
    <source>
        <dbReference type="EMBL" id="MDP9829313.1"/>
    </source>
</evidence>
<sequence>MNSQLRGTALVVVWSAGFIGAELGARHAGPDTVLAWRFIVNALVLAPWTLRAVRVQGRREWLRQAVIAVLCQCVYLGGVFWGAAAGIPAGTSALIASLQPALVLAVAVGLSGQRLRASHAAGLALGTTGVAITAAGDLRSGVSAVALLLPLFAMLSLTAGTLLQQRWPSPPVLQTLGMQSLFTASTFGLFTGVSGTLAPPSTPGFWVAVAWAAAVGIGGFGFYYLVTERDGSARASTLLYLTPAATALWAVPMFGQPLRPVTLLGLAISASAVLLLRTAAPAPPRDGTGETPDAPRALVSGACR</sequence>